<name>A0A4U6X747_9PEZI</name>
<feature type="region of interest" description="Disordered" evidence="1">
    <location>
        <begin position="70"/>
        <end position="95"/>
    </location>
</feature>
<organism evidence="2 3">
    <name type="scientific">Colletotrichum tanaceti</name>
    <dbReference type="NCBI Taxonomy" id="1306861"/>
    <lineage>
        <taxon>Eukaryota</taxon>
        <taxon>Fungi</taxon>
        <taxon>Dikarya</taxon>
        <taxon>Ascomycota</taxon>
        <taxon>Pezizomycotina</taxon>
        <taxon>Sordariomycetes</taxon>
        <taxon>Hypocreomycetidae</taxon>
        <taxon>Glomerellales</taxon>
        <taxon>Glomerellaceae</taxon>
        <taxon>Colletotrichum</taxon>
        <taxon>Colletotrichum destructivum species complex</taxon>
    </lineage>
</organism>
<protein>
    <submittedName>
        <fullName evidence="2">Uncharacterized protein</fullName>
    </submittedName>
</protein>
<feature type="non-terminal residue" evidence="2">
    <location>
        <position position="1"/>
    </location>
</feature>
<comment type="caution">
    <text evidence="2">The sequence shown here is derived from an EMBL/GenBank/DDBJ whole genome shotgun (WGS) entry which is preliminary data.</text>
</comment>
<gene>
    <name evidence="2" type="ORF">CTA1_12712</name>
</gene>
<dbReference type="AlphaFoldDB" id="A0A4U6X747"/>
<dbReference type="Proteomes" id="UP000310108">
    <property type="component" value="Unassembled WGS sequence"/>
</dbReference>
<accession>A0A4U6X747</accession>
<keyword evidence="3" id="KW-1185">Reference proteome</keyword>
<dbReference type="EMBL" id="PJEX01000331">
    <property type="protein sequence ID" value="TKW51145.1"/>
    <property type="molecule type" value="Genomic_DNA"/>
</dbReference>
<sequence length="224" mass="25190">KSVPRKLDSERCQLCRQHKLKVTPLFRLLLSFVCLCHEMSMQPLWPRKCDRCLSVGLECSPGEVKRRARRPIMGEEEEKQNGAASEISSAPAMPPNIHKLPHETWGNKDLLHGEYEIHHTQRTLPARILDPQTPSKGSLCWDISASDGQRALPYVSSLHQSLPLLKDKLSVVFNDRLAQGDLSTVDRTVLEAALVDLHTDLPRRPIMGGHDAVKSYIRVHAASM</sequence>
<evidence type="ECO:0000256" key="1">
    <source>
        <dbReference type="SAM" id="MobiDB-lite"/>
    </source>
</evidence>
<evidence type="ECO:0000313" key="3">
    <source>
        <dbReference type="Proteomes" id="UP000310108"/>
    </source>
</evidence>
<proteinExistence type="predicted"/>
<evidence type="ECO:0000313" key="2">
    <source>
        <dbReference type="EMBL" id="TKW51145.1"/>
    </source>
</evidence>
<reference evidence="2 3" key="1">
    <citation type="journal article" date="2019" name="PLoS ONE">
        <title>Comparative genome analysis indicates high evolutionary potential of pathogenicity genes in Colletotrichum tanaceti.</title>
        <authorList>
            <person name="Lelwala R.V."/>
            <person name="Korhonen P.K."/>
            <person name="Young N.D."/>
            <person name="Scott J.B."/>
            <person name="Ades P.A."/>
            <person name="Gasser R.B."/>
            <person name="Taylor P.W.J."/>
        </authorList>
    </citation>
    <scope>NUCLEOTIDE SEQUENCE [LARGE SCALE GENOMIC DNA]</scope>
    <source>
        <strain evidence="2">BRIP57314</strain>
    </source>
</reference>